<dbReference type="InterPro" id="IPR003890">
    <property type="entry name" value="MIF4G-like_typ-3"/>
</dbReference>
<comment type="similarity">
    <text evidence="2">Belongs to the CWC22 family.</text>
</comment>
<dbReference type="InterPro" id="IPR050781">
    <property type="entry name" value="CWC22_splicing_factor"/>
</dbReference>
<feature type="region of interest" description="Disordered" evidence="4">
    <location>
        <begin position="164"/>
        <end position="276"/>
    </location>
</feature>
<evidence type="ECO:0000256" key="1">
    <source>
        <dbReference type="ARBA" id="ARBA00004604"/>
    </source>
</evidence>
<dbReference type="OrthoDB" id="361797at2759"/>
<feature type="compositionally biased region" description="Acidic residues" evidence="4">
    <location>
        <begin position="171"/>
        <end position="234"/>
    </location>
</feature>
<dbReference type="GO" id="GO:0042274">
    <property type="term" value="P:ribosomal small subunit biogenesis"/>
    <property type="evidence" value="ECO:0007669"/>
    <property type="project" value="TreeGrafter"/>
</dbReference>
<comment type="subcellular location">
    <subcellularLocation>
        <location evidence="1">Nucleus</location>
        <location evidence="1">Nucleolus</location>
    </subcellularLocation>
</comment>
<feature type="compositionally biased region" description="Basic residues" evidence="4">
    <location>
        <begin position="1"/>
        <end position="10"/>
    </location>
</feature>
<feature type="compositionally biased region" description="Basic and acidic residues" evidence="4">
    <location>
        <begin position="61"/>
        <end position="102"/>
    </location>
</feature>
<reference evidence="6 7" key="1">
    <citation type="submission" date="2019-03" db="EMBL/GenBank/DDBJ databases">
        <title>Sequencing 23 genomes of Wallemia ichthyophaga.</title>
        <authorList>
            <person name="Gostincar C."/>
        </authorList>
    </citation>
    <scope>NUCLEOTIDE SEQUENCE [LARGE SCALE GENOMIC DNA]</scope>
    <source>
        <strain evidence="6 7">EXF-5753</strain>
    </source>
</reference>
<protein>
    <recommendedName>
        <fullName evidence="5">MI domain-containing protein</fullName>
    </recommendedName>
</protein>
<dbReference type="Gene3D" id="1.25.40.180">
    <property type="match status" value="1"/>
</dbReference>
<dbReference type="SMART" id="SM00544">
    <property type="entry name" value="MA3"/>
    <property type="match status" value="1"/>
</dbReference>
<feature type="compositionally biased region" description="Low complexity" evidence="4">
    <location>
        <begin position="242"/>
        <end position="259"/>
    </location>
</feature>
<sequence length="821" mass="91714">MAITKSKKSNRTTQLPADLINEIDDKYGTKTPARKLRNRRETRKELRQNKKYRGPPPTQKKQLDPNDARTQGREKPYQKPEKSKQNDVIHSKDDTTPQDKPKSKAKSKSKAIEGLVDTTHKSKKQATDPEDDEIAWLEYQLKNKKADDLKDDLDDLLDDVNGIEGRIFQSNEEEEDNSDDEEDALMLDGDDVNDEESEQSAPDDDESDNSEEEDSEGSEDEEMVSADEDSEEASPPEPQQPQQPSQPSQPAKYVPPAVRAAREREQQASQNTNAAKAEELQKINKVVKGSLNRLSEANLETILQQLLELYRNKARHDVTSAVVDLVLSTIGSRDNMLDSFVILYSGFIAALHRMVGIEFIAHLTQTTIKKLDEKPLSEVGEDESSARQSLNLISMLSELYNLGSLSNTLIYDIIRSLISSPNLNEAQIDAVLRIVRSAGQQLRHDDPGSLKEIVLAVQNKVDSINTQELSSRFKFMLECLNNLKNNKIKNLSGGGQGGSESRDRIKKYLKNLDKRPGAVNTEALTVSLDDLRQADSKGKWWLIGSAWSGNPLVDKKDDLVQSRTKTDEDALVKLAKKQGMNTDVRRNIFIILMSSEDYIDACDKLGGLGLSDVQQREIIRVILHCAGNEKRYNPYYTLVASHLLRQSHSTRITLQYVVWDFLRELGEAGVGGSEILKSGASAGDGSHVRSTRIDNLAKALGWWVAKSSVPLSIFKPVVFPTLTPKARDFFNRFFTYLFLAIHSSSPTLNLDSKRGDREAIEGAMMKAAPISNLASGVKWFLSHMDVSGLGLDQKQLDVVERCIEHSSETLKMGMSMSASDD</sequence>
<feature type="region of interest" description="Disordered" evidence="4">
    <location>
        <begin position="1"/>
        <end position="133"/>
    </location>
</feature>
<evidence type="ECO:0000256" key="3">
    <source>
        <dbReference type="ARBA" id="ARBA00023242"/>
    </source>
</evidence>
<evidence type="ECO:0000256" key="4">
    <source>
        <dbReference type="SAM" id="MobiDB-lite"/>
    </source>
</evidence>
<dbReference type="PANTHER" id="PTHR18034:SF4">
    <property type="entry name" value="NUCLEOLAR MIF4G DOMAIN-CONTAINING PROTEIN 1"/>
    <property type="match status" value="1"/>
</dbReference>
<organism evidence="6 7">
    <name type="scientific">Wallemia hederae</name>
    <dbReference type="NCBI Taxonomy" id="1540922"/>
    <lineage>
        <taxon>Eukaryota</taxon>
        <taxon>Fungi</taxon>
        <taxon>Dikarya</taxon>
        <taxon>Basidiomycota</taxon>
        <taxon>Wallemiomycotina</taxon>
        <taxon>Wallemiomycetes</taxon>
        <taxon>Wallemiales</taxon>
        <taxon>Wallemiaceae</taxon>
        <taxon>Wallemia</taxon>
    </lineage>
</organism>
<proteinExistence type="inferred from homology"/>
<dbReference type="PANTHER" id="PTHR18034">
    <property type="entry name" value="CELL CYCLE CONTROL PROTEIN CWF22-RELATED"/>
    <property type="match status" value="1"/>
</dbReference>
<dbReference type="Pfam" id="PF02847">
    <property type="entry name" value="MA3"/>
    <property type="match status" value="1"/>
</dbReference>
<accession>A0A4T0FQG4</accession>
<dbReference type="PROSITE" id="PS51366">
    <property type="entry name" value="MI"/>
    <property type="match status" value="1"/>
</dbReference>
<dbReference type="GO" id="GO:0003723">
    <property type="term" value="F:RNA binding"/>
    <property type="evidence" value="ECO:0007669"/>
    <property type="project" value="InterPro"/>
</dbReference>
<feature type="compositionally biased region" description="Basic residues" evidence="4">
    <location>
        <begin position="32"/>
        <end position="41"/>
    </location>
</feature>
<gene>
    <name evidence="6" type="ORF">E3P99_01368</name>
</gene>
<evidence type="ECO:0000313" key="6">
    <source>
        <dbReference type="EMBL" id="TIA90832.1"/>
    </source>
</evidence>
<keyword evidence="3" id="KW-0539">Nucleus</keyword>
<dbReference type="Proteomes" id="UP000310189">
    <property type="component" value="Unassembled WGS sequence"/>
</dbReference>
<feature type="domain" description="MI" evidence="5">
    <location>
        <begin position="583"/>
        <end position="719"/>
    </location>
</feature>
<keyword evidence="7" id="KW-1185">Reference proteome</keyword>
<name>A0A4T0FQG4_9BASI</name>
<dbReference type="SMART" id="SM00543">
    <property type="entry name" value="MIF4G"/>
    <property type="match status" value="1"/>
</dbReference>
<dbReference type="AlphaFoldDB" id="A0A4T0FQG4"/>
<evidence type="ECO:0000259" key="5">
    <source>
        <dbReference type="PROSITE" id="PS51366"/>
    </source>
</evidence>
<evidence type="ECO:0000313" key="7">
    <source>
        <dbReference type="Proteomes" id="UP000310189"/>
    </source>
</evidence>
<dbReference type="GO" id="GO:0005730">
    <property type="term" value="C:nucleolus"/>
    <property type="evidence" value="ECO:0007669"/>
    <property type="project" value="UniProtKB-SubCell"/>
</dbReference>
<comment type="caution">
    <text evidence="6">The sequence shown here is derived from an EMBL/GenBank/DDBJ whole genome shotgun (WGS) entry which is preliminary data.</text>
</comment>
<evidence type="ECO:0000256" key="2">
    <source>
        <dbReference type="ARBA" id="ARBA00006856"/>
    </source>
</evidence>
<dbReference type="Pfam" id="PF02854">
    <property type="entry name" value="MIF4G"/>
    <property type="match status" value="1"/>
</dbReference>
<dbReference type="SUPFAM" id="SSF48371">
    <property type="entry name" value="ARM repeat"/>
    <property type="match status" value="1"/>
</dbReference>
<dbReference type="EMBL" id="SPNW01000016">
    <property type="protein sequence ID" value="TIA90832.1"/>
    <property type="molecule type" value="Genomic_DNA"/>
</dbReference>
<dbReference type="InterPro" id="IPR016024">
    <property type="entry name" value="ARM-type_fold"/>
</dbReference>
<dbReference type="InterPro" id="IPR003891">
    <property type="entry name" value="Initiation_fac_eIF4g_MI"/>
</dbReference>